<sequence length="153" mass="18059">KGMCYIAMRSVFLVLFIFLVNALVSEKVRRVYQKIFNFDLGLSQNLTDPSNGQGELMIRDIESFTDLLWEICNKIKKKNRTVIQEVQPFIALRTPMFLSHPLDEGKVKSAFNWDDDDLDVLFHVSKHSQVMWDKMKYWFNKTIAGNETYWLQQ</sequence>
<name>A0A1B6I8E3_9HEMI</name>
<gene>
    <name evidence="2" type="ORF">g.19142</name>
    <name evidence="3" type="ORF">g.19143</name>
</gene>
<evidence type="ECO:0000256" key="1">
    <source>
        <dbReference type="SAM" id="SignalP"/>
    </source>
</evidence>
<evidence type="ECO:0000313" key="2">
    <source>
        <dbReference type="EMBL" id="JAS83192.1"/>
    </source>
</evidence>
<dbReference type="AlphaFoldDB" id="A0A1B6I8E3"/>
<dbReference type="EMBL" id="GECU01018973">
    <property type="protein sequence ID" value="JAS88733.1"/>
    <property type="molecule type" value="Transcribed_RNA"/>
</dbReference>
<feature type="non-terminal residue" evidence="2">
    <location>
        <position position="1"/>
    </location>
</feature>
<protein>
    <submittedName>
        <fullName evidence="2">Uncharacterized protein</fullName>
    </submittedName>
</protein>
<accession>A0A1B6I8E3</accession>
<proteinExistence type="predicted"/>
<reference evidence="2" key="1">
    <citation type="submission" date="2015-11" db="EMBL/GenBank/DDBJ databases">
        <title>De novo transcriptome assembly of four potential Pierce s Disease insect vectors from Arizona vineyards.</title>
        <authorList>
            <person name="Tassone E.E."/>
        </authorList>
    </citation>
    <scope>NUCLEOTIDE SEQUENCE</scope>
</reference>
<keyword evidence="1" id="KW-0732">Signal</keyword>
<evidence type="ECO:0000313" key="3">
    <source>
        <dbReference type="EMBL" id="JAS88733.1"/>
    </source>
</evidence>
<dbReference type="EMBL" id="GECU01024514">
    <property type="protein sequence ID" value="JAS83192.1"/>
    <property type="molecule type" value="Transcribed_RNA"/>
</dbReference>
<organism evidence="2">
    <name type="scientific">Homalodisca liturata</name>
    <dbReference type="NCBI Taxonomy" id="320908"/>
    <lineage>
        <taxon>Eukaryota</taxon>
        <taxon>Metazoa</taxon>
        <taxon>Ecdysozoa</taxon>
        <taxon>Arthropoda</taxon>
        <taxon>Hexapoda</taxon>
        <taxon>Insecta</taxon>
        <taxon>Pterygota</taxon>
        <taxon>Neoptera</taxon>
        <taxon>Paraneoptera</taxon>
        <taxon>Hemiptera</taxon>
        <taxon>Auchenorrhyncha</taxon>
        <taxon>Membracoidea</taxon>
        <taxon>Cicadellidae</taxon>
        <taxon>Cicadellinae</taxon>
        <taxon>Proconiini</taxon>
        <taxon>Homalodisca</taxon>
    </lineage>
</organism>
<feature type="chain" id="PRO_5008584871" evidence="1">
    <location>
        <begin position="23"/>
        <end position="153"/>
    </location>
</feature>
<feature type="signal peptide" evidence="1">
    <location>
        <begin position="1"/>
        <end position="22"/>
    </location>
</feature>